<comment type="caution">
    <text evidence="2">The sequence shown here is derived from an EMBL/GenBank/DDBJ whole genome shotgun (WGS) entry which is preliminary data.</text>
</comment>
<keyword evidence="3" id="KW-1185">Reference proteome</keyword>
<evidence type="ECO:0000256" key="1">
    <source>
        <dbReference type="SAM" id="MobiDB-lite"/>
    </source>
</evidence>
<organism evidence="2 3">
    <name type="scientific">Takifugu flavidus</name>
    <name type="common">sansaifugu</name>
    <dbReference type="NCBI Taxonomy" id="433684"/>
    <lineage>
        <taxon>Eukaryota</taxon>
        <taxon>Metazoa</taxon>
        <taxon>Chordata</taxon>
        <taxon>Craniata</taxon>
        <taxon>Vertebrata</taxon>
        <taxon>Euteleostomi</taxon>
        <taxon>Actinopterygii</taxon>
        <taxon>Neopterygii</taxon>
        <taxon>Teleostei</taxon>
        <taxon>Neoteleostei</taxon>
        <taxon>Acanthomorphata</taxon>
        <taxon>Eupercaria</taxon>
        <taxon>Tetraodontiformes</taxon>
        <taxon>Tetradontoidea</taxon>
        <taxon>Tetraodontidae</taxon>
        <taxon>Takifugu</taxon>
    </lineage>
</organism>
<name>A0A5C6P5Z2_9TELE</name>
<gene>
    <name evidence="2" type="ORF">D4764_14G0002020</name>
</gene>
<evidence type="ECO:0000313" key="2">
    <source>
        <dbReference type="EMBL" id="TWW74201.1"/>
    </source>
</evidence>
<reference evidence="2 3" key="1">
    <citation type="submission" date="2019-04" db="EMBL/GenBank/DDBJ databases">
        <title>Chromosome genome assembly for Takifugu flavidus.</title>
        <authorList>
            <person name="Xiao S."/>
        </authorList>
    </citation>
    <scope>NUCLEOTIDE SEQUENCE [LARGE SCALE GENOMIC DNA]</scope>
    <source>
        <strain evidence="2">HTHZ2018</strain>
        <tissue evidence="2">Muscle</tissue>
    </source>
</reference>
<accession>A0A5C6P5Z2</accession>
<evidence type="ECO:0000313" key="3">
    <source>
        <dbReference type="Proteomes" id="UP000324091"/>
    </source>
</evidence>
<proteinExistence type="predicted"/>
<feature type="region of interest" description="Disordered" evidence="1">
    <location>
        <begin position="208"/>
        <end position="285"/>
    </location>
</feature>
<feature type="compositionally biased region" description="Basic and acidic residues" evidence="1">
    <location>
        <begin position="210"/>
        <end position="222"/>
    </location>
</feature>
<protein>
    <submittedName>
        <fullName evidence="2">Uncharacterized protein</fullName>
    </submittedName>
</protein>
<feature type="region of interest" description="Disordered" evidence="1">
    <location>
        <begin position="1"/>
        <end position="57"/>
    </location>
</feature>
<dbReference type="Proteomes" id="UP000324091">
    <property type="component" value="Chromosome 14"/>
</dbReference>
<dbReference type="AlphaFoldDB" id="A0A5C6P5Z2"/>
<sequence>MRWCSPGLPPTRRGPLAQGRVVSAGGRRRSDPPLTDGGHFRRRRSLQADNTTQRKPWQGLKTPYRTVLSASVKLSFPFRGSSLCQAHRGGHHPNIRHHPNAAGRGRRVSARDKQGTFGTAGATGRSSECFPVLHADPVWVHLDLRRRKKMVERKLLGGSQKRSGIKASWKSPACFLLLQTGVSTPTLRNTGFCSSFFSSDYLNQNSSVRVHSEAERPRESPKPKIVKPQKSGFGDEDENPPPLADGSSVLKSNGRLKRDRRMDEDRAESTVPSWVSLKSDRSKDK</sequence>
<dbReference type="EMBL" id="RHFK02000006">
    <property type="protein sequence ID" value="TWW74201.1"/>
    <property type="molecule type" value="Genomic_DNA"/>
</dbReference>